<keyword evidence="2" id="KW-1185">Reference proteome</keyword>
<gene>
    <name evidence="1" type="ORF">GGD50_005255</name>
</gene>
<evidence type="ECO:0000313" key="2">
    <source>
        <dbReference type="Proteomes" id="UP000549882"/>
    </source>
</evidence>
<dbReference type="EMBL" id="JACHBI010000013">
    <property type="protein sequence ID" value="MBB5576610.1"/>
    <property type="molecule type" value="Genomic_DNA"/>
</dbReference>
<reference evidence="1 2" key="1">
    <citation type="submission" date="2020-08" db="EMBL/GenBank/DDBJ databases">
        <title>Genomic Encyclopedia of Type Strains, Phase IV (KMG-V): Genome sequencing to study the core and pangenomes of soil and plant-associated prokaryotes.</title>
        <authorList>
            <person name="Whitman W."/>
        </authorList>
    </citation>
    <scope>NUCLEOTIDE SEQUENCE [LARGE SCALE GENOMIC DNA]</scope>
    <source>
        <strain evidence="1 2">SEMIA 4064</strain>
    </source>
</reference>
<dbReference type="Proteomes" id="UP000549882">
    <property type="component" value="Unassembled WGS sequence"/>
</dbReference>
<evidence type="ECO:0000313" key="1">
    <source>
        <dbReference type="EMBL" id="MBB5576610.1"/>
    </source>
</evidence>
<protein>
    <submittedName>
        <fullName evidence="1">Uncharacterized protein</fullName>
    </submittedName>
</protein>
<sequence>MPAVDNITLFERLSAAQRLVWVDSLAAAVADIIDDMGEEYDDDIVRTLLDIKRMLQVMREDLAMIDDPRNRAIIGYVQDIIRAMRTCVGREIVGPAFH</sequence>
<comment type="caution">
    <text evidence="1">The sequence shown here is derived from an EMBL/GenBank/DDBJ whole genome shotgun (WGS) entry which is preliminary data.</text>
</comment>
<accession>A0A7W8XVZ8</accession>
<proteinExistence type="predicted"/>
<name>A0A7W8XVZ8_9HYPH</name>
<dbReference type="RefSeq" id="WP_183939922.1">
    <property type="nucleotide sequence ID" value="NZ_JACHBI010000013.1"/>
</dbReference>
<organism evidence="1 2">
    <name type="scientific">Rhizobium paranaense</name>
    <dbReference type="NCBI Taxonomy" id="1650438"/>
    <lineage>
        <taxon>Bacteria</taxon>
        <taxon>Pseudomonadati</taxon>
        <taxon>Pseudomonadota</taxon>
        <taxon>Alphaproteobacteria</taxon>
        <taxon>Hyphomicrobiales</taxon>
        <taxon>Rhizobiaceae</taxon>
        <taxon>Rhizobium/Agrobacterium group</taxon>
        <taxon>Rhizobium</taxon>
    </lineage>
</organism>
<dbReference type="AlphaFoldDB" id="A0A7W8XVZ8"/>